<dbReference type="PANTHER" id="PTHR30386:SF28">
    <property type="entry name" value="EXPORTED PROTEIN"/>
    <property type="match status" value="1"/>
</dbReference>
<evidence type="ECO:0000256" key="1">
    <source>
        <dbReference type="ARBA" id="ARBA00004167"/>
    </source>
</evidence>
<comment type="subcellular location">
    <subcellularLocation>
        <location evidence="1">Membrane</location>
        <topology evidence="1">Single-pass membrane protein</topology>
    </subcellularLocation>
</comment>
<evidence type="ECO:0000256" key="3">
    <source>
        <dbReference type="ARBA" id="ARBA00022448"/>
    </source>
</evidence>
<dbReference type="GO" id="GO:0016020">
    <property type="term" value="C:membrane"/>
    <property type="evidence" value="ECO:0007669"/>
    <property type="project" value="UniProtKB-SubCell"/>
</dbReference>
<dbReference type="RefSeq" id="WP_099860353.1">
    <property type="nucleotide sequence ID" value="NZ_PEOG01000011.1"/>
</dbReference>
<dbReference type="Gene3D" id="2.40.50.100">
    <property type="match status" value="1"/>
</dbReference>
<dbReference type="PROSITE" id="PS00543">
    <property type="entry name" value="HLYD_FAMILY"/>
    <property type="match status" value="1"/>
</dbReference>
<dbReference type="OrthoDB" id="9775513at2"/>
<keyword evidence="6 8" id="KW-0472">Membrane</keyword>
<feature type="coiled-coil region" evidence="7">
    <location>
        <begin position="130"/>
        <end position="164"/>
    </location>
</feature>
<dbReference type="InterPro" id="IPR058982">
    <property type="entry name" value="Beta-barrel_AprE"/>
</dbReference>
<protein>
    <submittedName>
        <fullName evidence="10">Secretion protein</fullName>
    </submittedName>
</protein>
<dbReference type="PANTHER" id="PTHR30386">
    <property type="entry name" value="MEMBRANE FUSION SUBUNIT OF EMRAB-TOLC MULTIDRUG EFFLUX PUMP"/>
    <property type="match status" value="1"/>
</dbReference>
<feature type="domain" description="AprE-like beta-barrel" evidence="9">
    <location>
        <begin position="303"/>
        <end position="393"/>
    </location>
</feature>
<feature type="coiled-coil region" evidence="7">
    <location>
        <begin position="189"/>
        <end position="223"/>
    </location>
</feature>
<dbReference type="InterPro" id="IPR006144">
    <property type="entry name" value="Secretion_HlyD_CS"/>
</dbReference>
<accession>A0A2G9CF45</accession>
<dbReference type="InterPro" id="IPR050739">
    <property type="entry name" value="MFP"/>
</dbReference>
<dbReference type="PRINTS" id="PR01490">
    <property type="entry name" value="RTXTOXIND"/>
</dbReference>
<evidence type="ECO:0000256" key="2">
    <source>
        <dbReference type="ARBA" id="ARBA00009477"/>
    </source>
</evidence>
<dbReference type="AlphaFoldDB" id="A0A2G9CF45"/>
<evidence type="ECO:0000259" key="9">
    <source>
        <dbReference type="Pfam" id="PF26002"/>
    </source>
</evidence>
<dbReference type="Pfam" id="PF26002">
    <property type="entry name" value="Beta-barrel_AprE"/>
    <property type="match status" value="1"/>
</dbReference>
<name>A0A2G9CF45_9BURK</name>
<reference evidence="10 11" key="1">
    <citation type="submission" date="2017-11" db="EMBL/GenBank/DDBJ databases">
        <title>Draft genome sequence of Mitsuaria sp. HWN-4.</title>
        <authorList>
            <person name="Gundlapally S.R."/>
        </authorList>
    </citation>
    <scope>NUCLEOTIDE SEQUENCE [LARGE SCALE GENOMIC DNA]</scope>
    <source>
        <strain evidence="10 11">HWN-4</strain>
    </source>
</reference>
<evidence type="ECO:0000313" key="10">
    <source>
        <dbReference type="EMBL" id="PIM54264.1"/>
    </source>
</evidence>
<sequence>MVALFRAEAQASQQQAWLGSVQLHRPATLRWLSLLALGGVVAVGAFLFSTEYTRKARVNGLLVPERGVMRLSVPQSATVVARPVQDGQQVREGDVLFVLSLDSANPTGDSLSRTLKDREQSLGAAQVQQREIAQSQAASLKARIATLESTLRQAETELQLHAQREALAQQSLGRLESLAKDQFVSSAQVQTKREELLGLQAQRQALSRERENLQREALGLQAELQAIPLKAQVQQGELARDIAALQAQGVEHEARRRLVLRAPSDGQMSTVLAEPGQVVQAGTQLAALLPARTPLQAHLYAPSSAVGFLRPHQAVLLRYQAFPYQKFGQQAGEVLQVSRTPLQAAELAQLGLPAAMAQGEPMYRITVQLQRQSVEAYGQDQTLSPGMLLEADVLLERRRLIEWIFEPLLSLARRV</sequence>
<keyword evidence="5 8" id="KW-1133">Transmembrane helix</keyword>
<comment type="similarity">
    <text evidence="2">Belongs to the membrane fusion protein (MFP) (TC 8.A.1) family.</text>
</comment>
<keyword evidence="11" id="KW-1185">Reference proteome</keyword>
<organism evidence="10 11">
    <name type="scientific">Roseateles chitinivorans</name>
    <dbReference type="NCBI Taxonomy" id="2917965"/>
    <lineage>
        <taxon>Bacteria</taxon>
        <taxon>Pseudomonadati</taxon>
        <taxon>Pseudomonadota</taxon>
        <taxon>Betaproteobacteria</taxon>
        <taxon>Burkholderiales</taxon>
        <taxon>Sphaerotilaceae</taxon>
        <taxon>Roseateles</taxon>
    </lineage>
</organism>
<dbReference type="GO" id="GO:0009306">
    <property type="term" value="P:protein secretion"/>
    <property type="evidence" value="ECO:0007669"/>
    <property type="project" value="InterPro"/>
</dbReference>
<dbReference type="Proteomes" id="UP000231501">
    <property type="component" value="Unassembled WGS sequence"/>
</dbReference>
<gene>
    <name evidence="10" type="ORF">CS062_04975</name>
</gene>
<keyword evidence="7" id="KW-0175">Coiled coil</keyword>
<evidence type="ECO:0000256" key="8">
    <source>
        <dbReference type="SAM" id="Phobius"/>
    </source>
</evidence>
<keyword evidence="4 8" id="KW-0812">Transmembrane</keyword>
<evidence type="ECO:0000313" key="11">
    <source>
        <dbReference type="Proteomes" id="UP000231501"/>
    </source>
</evidence>
<evidence type="ECO:0000256" key="6">
    <source>
        <dbReference type="ARBA" id="ARBA00023136"/>
    </source>
</evidence>
<evidence type="ECO:0000256" key="5">
    <source>
        <dbReference type="ARBA" id="ARBA00022989"/>
    </source>
</evidence>
<dbReference type="EMBL" id="PEOG01000011">
    <property type="protein sequence ID" value="PIM54264.1"/>
    <property type="molecule type" value="Genomic_DNA"/>
</dbReference>
<evidence type="ECO:0000256" key="4">
    <source>
        <dbReference type="ARBA" id="ARBA00022692"/>
    </source>
</evidence>
<keyword evidence="3" id="KW-0813">Transport</keyword>
<proteinExistence type="inferred from homology"/>
<comment type="caution">
    <text evidence="10">The sequence shown here is derived from an EMBL/GenBank/DDBJ whole genome shotgun (WGS) entry which is preliminary data.</text>
</comment>
<evidence type="ECO:0000256" key="7">
    <source>
        <dbReference type="SAM" id="Coils"/>
    </source>
</evidence>
<feature type="transmembrane region" description="Helical" evidence="8">
    <location>
        <begin position="29"/>
        <end position="48"/>
    </location>
</feature>